<dbReference type="EMBL" id="PGCJ01000868">
    <property type="protein sequence ID" value="PLW16525.1"/>
    <property type="molecule type" value="Genomic_DNA"/>
</dbReference>
<organism evidence="3 4">
    <name type="scientific">Puccinia coronata f. sp. avenae</name>
    <dbReference type="NCBI Taxonomy" id="200324"/>
    <lineage>
        <taxon>Eukaryota</taxon>
        <taxon>Fungi</taxon>
        <taxon>Dikarya</taxon>
        <taxon>Basidiomycota</taxon>
        <taxon>Pucciniomycotina</taxon>
        <taxon>Pucciniomycetes</taxon>
        <taxon>Pucciniales</taxon>
        <taxon>Pucciniaceae</taxon>
        <taxon>Puccinia</taxon>
    </lineage>
</organism>
<name>A0A2N5STE5_9BASI</name>
<feature type="domain" description="No apical meristem-associated C-terminal" evidence="2">
    <location>
        <begin position="192"/>
        <end position="347"/>
    </location>
</feature>
<evidence type="ECO:0000256" key="1">
    <source>
        <dbReference type="SAM" id="MobiDB-lite"/>
    </source>
</evidence>
<keyword evidence="4" id="KW-1185">Reference proteome</keyword>
<dbReference type="AlphaFoldDB" id="A0A2N5STE5"/>
<evidence type="ECO:0000313" key="3">
    <source>
        <dbReference type="EMBL" id="PLW16525.1"/>
    </source>
</evidence>
<evidence type="ECO:0000313" key="4">
    <source>
        <dbReference type="Proteomes" id="UP000235388"/>
    </source>
</evidence>
<accession>A0A2N5STE5</accession>
<feature type="compositionally biased region" description="Polar residues" evidence="1">
    <location>
        <begin position="243"/>
        <end position="252"/>
    </location>
</feature>
<reference evidence="3 4" key="1">
    <citation type="submission" date="2017-11" db="EMBL/GenBank/DDBJ databases">
        <title>De novo assembly and phasing of dikaryotic genomes from two isolates of Puccinia coronata f. sp. avenae, the causal agent of oat crown rust.</title>
        <authorList>
            <person name="Miller M.E."/>
            <person name="Zhang Y."/>
            <person name="Omidvar V."/>
            <person name="Sperschneider J."/>
            <person name="Schwessinger B."/>
            <person name="Raley C."/>
            <person name="Palmer J.M."/>
            <person name="Garnica D."/>
            <person name="Upadhyaya N."/>
            <person name="Rathjen J."/>
            <person name="Taylor J.M."/>
            <person name="Park R.F."/>
            <person name="Dodds P.N."/>
            <person name="Hirsch C.D."/>
            <person name="Kianian S.F."/>
            <person name="Figueroa M."/>
        </authorList>
    </citation>
    <scope>NUCLEOTIDE SEQUENCE [LARGE SCALE GENOMIC DNA]</scope>
    <source>
        <strain evidence="3">12NC29</strain>
    </source>
</reference>
<feature type="compositionally biased region" description="Basic and acidic residues" evidence="1">
    <location>
        <begin position="95"/>
        <end position="115"/>
    </location>
</feature>
<dbReference type="OrthoDB" id="7763131at2759"/>
<evidence type="ECO:0000259" key="2">
    <source>
        <dbReference type="Pfam" id="PF14303"/>
    </source>
</evidence>
<dbReference type="Pfam" id="PF14303">
    <property type="entry name" value="NAM-associated"/>
    <property type="match status" value="1"/>
</dbReference>
<comment type="caution">
    <text evidence="3">The sequence shown here is derived from an EMBL/GenBank/DDBJ whole genome shotgun (WGS) entry which is preliminary data.</text>
</comment>
<sequence length="361" mass="40615">MLFGGFASVSNKELVKNPPDTRLWGQIYRIWMLDELYPTPTRRILALPKPLSISGDEEEMVIDKEKSNQTLEINSEPEIETCPSKKKKKGSTKSKSNDKSKPKTKPKSESKDKAKGSCAGNYSKEEDMQICNLWLEVSQTPLNLTNQAAKSFWNLNKFSGCMKQIETANQSGTTIEDWFSVALKFYEALSNKAFAHIQCYNILSQSAKWNEHCAELEKKKMDVKKRKCVSVNGDESSAPLLESHSTITSSDNLDGGASEASTIQLKRPIGNKTAKEATLKVSQDKKWKDNIIEVHQDLAKQACIQNEILAGQQEALTTLANKAIMKTNLSSVSAVSQPFFEWQQKKILDKMHKEQEKMKEN</sequence>
<dbReference type="InterPro" id="IPR029466">
    <property type="entry name" value="NAM-associated_C"/>
</dbReference>
<feature type="region of interest" description="Disordered" evidence="1">
    <location>
        <begin position="234"/>
        <end position="256"/>
    </location>
</feature>
<dbReference type="PANTHER" id="PTHR45125:SF3">
    <property type="entry name" value="NO-APICAL-MERISTEM-ASSOCIATED CARBOXY-TERMINAL DOMAIN PROTEIN"/>
    <property type="match status" value="1"/>
</dbReference>
<proteinExistence type="predicted"/>
<protein>
    <recommendedName>
        <fullName evidence="2">No apical meristem-associated C-terminal domain-containing protein</fullName>
    </recommendedName>
</protein>
<gene>
    <name evidence="3" type="ORF">PCANC_11701</name>
</gene>
<dbReference type="STRING" id="200324.A0A2N5STE5"/>
<dbReference type="Proteomes" id="UP000235388">
    <property type="component" value="Unassembled WGS sequence"/>
</dbReference>
<dbReference type="PANTHER" id="PTHR45125">
    <property type="entry name" value="F21J9.4-RELATED"/>
    <property type="match status" value="1"/>
</dbReference>
<feature type="region of interest" description="Disordered" evidence="1">
    <location>
        <begin position="58"/>
        <end position="120"/>
    </location>
</feature>